<protein>
    <submittedName>
        <fullName evidence="2">Putative ATPase subunit of terminase (GpP-like)</fullName>
    </submittedName>
</protein>
<keyword evidence="3" id="KW-1185">Reference proteome</keyword>
<dbReference type="RefSeq" id="WP_010260746.1">
    <property type="nucleotide sequence ID" value="NZ_CAEG01000005.1"/>
</dbReference>
<feature type="domain" description="Terminase ATPase subunit N-terminal" evidence="1">
    <location>
        <begin position="18"/>
        <end position="61"/>
    </location>
</feature>
<dbReference type="OrthoDB" id="1068999at2"/>
<dbReference type="InterPro" id="IPR010332">
    <property type="entry name" value="ATPase_terminase-su_N"/>
</dbReference>
<dbReference type="STRING" id="1033731.SAMN05444145_105230"/>
<evidence type="ECO:0000313" key="2">
    <source>
        <dbReference type="EMBL" id="SEA70374.1"/>
    </source>
</evidence>
<name>A0A1H4DCD3_9BACT</name>
<dbReference type="AlphaFoldDB" id="A0A1H4DCD3"/>
<organism evidence="2 3">
    <name type="scientific">Alistipes timonensis JC136</name>
    <dbReference type="NCBI Taxonomy" id="1033731"/>
    <lineage>
        <taxon>Bacteria</taxon>
        <taxon>Pseudomonadati</taxon>
        <taxon>Bacteroidota</taxon>
        <taxon>Bacteroidia</taxon>
        <taxon>Bacteroidales</taxon>
        <taxon>Rikenellaceae</taxon>
        <taxon>Alistipes</taxon>
    </lineage>
</organism>
<sequence length="169" mass="19362">MAKQTKKPRTKRELDVLRDYAFRLYLSGETQKIIAAKTDLTEATISKWANEDNWERQRKEQSTSTIALVNSLMLAAKKISELIIAKLNKGETDNIDAITKLSDNIAKVMASAKRIAKGITKDEVIDVIIDLEQWLMQRMETDDELTPELISTINKYHKKYIEYISAQEA</sequence>
<gene>
    <name evidence="2" type="ORF">SAMN05444145_105230</name>
</gene>
<evidence type="ECO:0000313" key="3">
    <source>
        <dbReference type="Proteomes" id="UP000183253"/>
    </source>
</evidence>
<dbReference type="Proteomes" id="UP000183253">
    <property type="component" value="Unassembled WGS sequence"/>
</dbReference>
<dbReference type="Pfam" id="PF06056">
    <property type="entry name" value="Terminase_5"/>
    <property type="match status" value="1"/>
</dbReference>
<dbReference type="EMBL" id="FNRI01000005">
    <property type="protein sequence ID" value="SEA70374.1"/>
    <property type="molecule type" value="Genomic_DNA"/>
</dbReference>
<accession>A0A1H4DCD3</accession>
<proteinExistence type="predicted"/>
<reference evidence="2 3" key="1">
    <citation type="submission" date="2016-10" db="EMBL/GenBank/DDBJ databases">
        <authorList>
            <person name="de Groot N.N."/>
        </authorList>
    </citation>
    <scope>NUCLEOTIDE SEQUENCE [LARGE SCALE GENOMIC DNA]</scope>
    <source>
        <strain evidence="2 3">DSM 25383</strain>
    </source>
</reference>
<evidence type="ECO:0000259" key="1">
    <source>
        <dbReference type="Pfam" id="PF06056"/>
    </source>
</evidence>